<dbReference type="InterPro" id="IPR036249">
    <property type="entry name" value="Thioredoxin-like_sf"/>
</dbReference>
<dbReference type="SFLD" id="SFLDS00019">
    <property type="entry name" value="Glutathione_Transferase_(cytos"/>
    <property type="match status" value="1"/>
</dbReference>
<keyword evidence="4" id="KW-1185">Reference proteome</keyword>
<dbReference type="InterPro" id="IPR004045">
    <property type="entry name" value="Glutathione_S-Trfase_N"/>
</dbReference>
<reference evidence="4" key="1">
    <citation type="submission" date="2024-04" db="EMBL/GenBank/DDBJ databases">
        <title>Phylogenomic analyses of a clade within the roseobacter group suggest taxonomic reassignments of species of the genera Aestuariivita, Citreicella, Loktanella, Nautella, Pelagibaca, Ruegeria, Thalassobius, Thiobacimonas and Tropicibacter, and the proposal o.</title>
        <authorList>
            <person name="Jeon C.O."/>
        </authorList>
    </citation>
    <scope>NUCLEOTIDE SEQUENCE [LARGE SCALE GENOMIC DNA]</scope>
    <source>
        <strain evidence="4">BS5-3</strain>
    </source>
</reference>
<organism evidence="3 4">
    <name type="scientific">Yoonia phaeophyticola</name>
    <dbReference type="NCBI Taxonomy" id="3137369"/>
    <lineage>
        <taxon>Bacteria</taxon>
        <taxon>Pseudomonadati</taxon>
        <taxon>Pseudomonadota</taxon>
        <taxon>Alphaproteobacteria</taxon>
        <taxon>Rhodobacterales</taxon>
        <taxon>Paracoccaceae</taxon>
        <taxon>Yoonia</taxon>
    </lineage>
</organism>
<dbReference type="Proteomes" id="UP001440612">
    <property type="component" value="Chromosome"/>
</dbReference>
<protein>
    <submittedName>
        <fullName evidence="3">Glutathione S-transferase family protein</fullName>
    </submittedName>
</protein>
<accession>A0ABZ2V5Q3</accession>
<dbReference type="InterPro" id="IPR040079">
    <property type="entry name" value="Glutathione_S-Trfase"/>
</dbReference>
<evidence type="ECO:0000259" key="1">
    <source>
        <dbReference type="PROSITE" id="PS50404"/>
    </source>
</evidence>
<dbReference type="SUPFAM" id="SSF52833">
    <property type="entry name" value="Thioredoxin-like"/>
    <property type="match status" value="1"/>
</dbReference>
<name>A0ABZ2V5Q3_9RHOB</name>
<sequence length="213" mass="23729">MRPELYWISGSAPSWRVMLAFTLKGVPFTSKRLDHGAGENKTASYLSLNPKGQVPTVVFGGTVIRESIAILAWMDRAFPECPIFGDTADHSAAIWQDIMIMEGDLRAPVAATAQGLLRGRVIEPATVEQLSRLMDGYEERLTELTFLGGETAMAADIWLYPALHWIARGVTLSDRPPPKIASLVQDRPAIEGWMIRMRELPGVDQTYPPHWRD</sequence>
<feature type="domain" description="GST C-terminal" evidence="2">
    <location>
        <begin position="88"/>
        <end position="213"/>
    </location>
</feature>
<dbReference type="PANTHER" id="PTHR44051">
    <property type="entry name" value="GLUTATHIONE S-TRANSFERASE-RELATED"/>
    <property type="match status" value="1"/>
</dbReference>
<proteinExistence type="predicted"/>
<evidence type="ECO:0000313" key="4">
    <source>
        <dbReference type="Proteomes" id="UP001440612"/>
    </source>
</evidence>
<gene>
    <name evidence="3" type="ORF">AABB29_01985</name>
</gene>
<evidence type="ECO:0000259" key="2">
    <source>
        <dbReference type="PROSITE" id="PS50405"/>
    </source>
</evidence>
<feature type="domain" description="GST N-terminal" evidence="1">
    <location>
        <begin position="1"/>
        <end position="82"/>
    </location>
</feature>
<dbReference type="RefSeq" id="WP_341367563.1">
    <property type="nucleotide sequence ID" value="NZ_CP150951.2"/>
</dbReference>
<evidence type="ECO:0000313" key="3">
    <source>
        <dbReference type="EMBL" id="WZC49453.1"/>
    </source>
</evidence>
<dbReference type="Gene3D" id="3.40.30.10">
    <property type="entry name" value="Glutaredoxin"/>
    <property type="match status" value="1"/>
</dbReference>
<dbReference type="PROSITE" id="PS50404">
    <property type="entry name" value="GST_NTER"/>
    <property type="match status" value="1"/>
</dbReference>
<dbReference type="InterPro" id="IPR036282">
    <property type="entry name" value="Glutathione-S-Trfase_C_sf"/>
</dbReference>
<dbReference type="PROSITE" id="PS50405">
    <property type="entry name" value="GST_CTER"/>
    <property type="match status" value="1"/>
</dbReference>
<dbReference type="Gene3D" id="1.20.1050.10">
    <property type="match status" value="1"/>
</dbReference>
<dbReference type="SUPFAM" id="SSF47616">
    <property type="entry name" value="GST C-terminal domain-like"/>
    <property type="match status" value="1"/>
</dbReference>
<dbReference type="EMBL" id="CP150951">
    <property type="protein sequence ID" value="WZC49453.1"/>
    <property type="molecule type" value="Genomic_DNA"/>
</dbReference>
<dbReference type="InterPro" id="IPR010987">
    <property type="entry name" value="Glutathione-S-Trfase_C-like"/>
</dbReference>
<dbReference type="SFLD" id="SFLDG00358">
    <property type="entry name" value="Main_(cytGST)"/>
    <property type="match status" value="1"/>
</dbReference>
<dbReference type="Pfam" id="PF13409">
    <property type="entry name" value="GST_N_2"/>
    <property type="match status" value="1"/>
</dbReference>
<dbReference type="PANTHER" id="PTHR44051:SF8">
    <property type="entry name" value="GLUTATHIONE S-TRANSFERASE GSTA"/>
    <property type="match status" value="1"/>
</dbReference>